<evidence type="ECO:0000313" key="2">
    <source>
        <dbReference type="Proteomes" id="UP000828390"/>
    </source>
</evidence>
<reference evidence="1" key="2">
    <citation type="submission" date="2020-11" db="EMBL/GenBank/DDBJ databases">
        <authorList>
            <person name="McCartney M.A."/>
            <person name="Auch B."/>
            <person name="Kono T."/>
            <person name="Mallez S."/>
            <person name="Becker A."/>
            <person name="Gohl D.M."/>
            <person name="Silverstein K.A.T."/>
            <person name="Koren S."/>
            <person name="Bechman K.B."/>
            <person name="Herman A."/>
            <person name="Abrahante J.E."/>
            <person name="Garbe J."/>
        </authorList>
    </citation>
    <scope>NUCLEOTIDE SEQUENCE</scope>
    <source>
        <strain evidence="1">Duluth1</strain>
        <tissue evidence="1">Whole animal</tissue>
    </source>
</reference>
<dbReference type="EMBL" id="JAIWYP010000005">
    <property type="protein sequence ID" value="KAH3824270.1"/>
    <property type="molecule type" value="Genomic_DNA"/>
</dbReference>
<reference evidence="1" key="1">
    <citation type="journal article" date="2019" name="bioRxiv">
        <title>The Genome of the Zebra Mussel, Dreissena polymorpha: A Resource for Invasive Species Research.</title>
        <authorList>
            <person name="McCartney M.A."/>
            <person name="Auch B."/>
            <person name="Kono T."/>
            <person name="Mallez S."/>
            <person name="Zhang Y."/>
            <person name="Obille A."/>
            <person name="Becker A."/>
            <person name="Abrahante J.E."/>
            <person name="Garbe J."/>
            <person name="Badalamenti J.P."/>
            <person name="Herman A."/>
            <person name="Mangelson H."/>
            <person name="Liachko I."/>
            <person name="Sullivan S."/>
            <person name="Sone E.D."/>
            <person name="Koren S."/>
            <person name="Silverstein K.A.T."/>
            <person name="Beckman K.B."/>
            <person name="Gohl D.M."/>
        </authorList>
    </citation>
    <scope>NUCLEOTIDE SEQUENCE</scope>
    <source>
        <strain evidence="1">Duluth1</strain>
        <tissue evidence="1">Whole animal</tissue>
    </source>
</reference>
<dbReference type="AlphaFoldDB" id="A0A9D4JTM8"/>
<name>A0A9D4JTM8_DREPO</name>
<dbReference type="Proteomes" id="UP000828390">
    <property type="component" value="Unassembled WGS sequence"/>
</dbReference>
<proteinExistence type="predicted"/>
<gene>
    <name evidence="1" type="ORF">DPMN_126104</name>
</gene>
<accession>A0A9D4JTM8</accession>
<evidence type="ECO:0000313" key="1">
    <source>
        <dbReference type="EMBL" id="KAH3824270.1"/>
    </source>
</evidence>
<organism evidence="1 2">
    <name type="scientific">Dreissena polymorpha</name>
    <name type="common">Zebra mussel</name>
    <name type="synonym">Mytilus polymorpha</name>
    <dbReference type="NCBI Taxonomy" id="45954"/>
    <lineage>
        <taxon>Eukaryota</taxon>
        <taxon>Metazoa</taxon>
        <taxon>Spiralia</taxon>
        <taxon>Lophotrochozoa</taxon>
        <taxon>Mollusca</taxon>
        <taxon>Bivalvia</taxon>
        <taxon>Autobranchia</taxon>
        <taxon>Heteroconchia</taxon>
        <taxon>Euheterodonta</taxon>
        <taxon>Imparidentia</taxon>
        <taxon>Neoheterodontei</taxon>
        <taxon>Myida</taxon>
        <taxon>Dreissenoidea</taxon>
        <taxon>Dreissenidae</taxon>
        <taxon>Dreissena</taxon>
    </lineage>
</organism>
<comment type="caution">
    <text evidence="1">The sequence shown here is derived from an EMBL/GenBank/DDBJ whole genome shotgun (WGS) entry which is preliminary data.</text>
</comment>
<keyword evidence="2" id="KW-1185">Reference proteome</keyword>
<protein>
    <submittedName>
        <fullName evidence="1">Uncharacterized protein</fullName>
    </submittedName>
</protein>
<sequence length="119" mass="12828">MYAFGISLLVAATTTLQSPHLSVKVLHDNALQLLCDAIDAETDVIRFYRNTTLEGFVSIFKFSNDARVSTETFSTMAAKAPFSAISSKTDSHVNTSPHIATEEGTTQKSSVEGIITISV</sequence>